<dbReference type="SMART" id="SM00926">
    <property type="entry name" value="Molybdop_Fe4S4"/>
    <property type="match status" value="1"/>
</dbReference>
<dbReference type="SUPFAM" id="SSF54862">
    <property type="entry name" value="4Fe-4S ferredoxins"/>
    <property type="match status" value="1"/>
</dbReference>
<sequence length="904" mass="98401">MATIHVDGKALEVDGADNLLQACLSLGLDIPYFCWHPALGSVGACRQCAVKQYTDENDTRGRIVMSCMTPATDGTWISIDDEESKAFRASVVEWLMTNHPHDCPVCEEGGHCHLQDMTVMTGHNERRYRFTKRTHQNQQLGPFISHEMNRCIACYRCVRFYKDYAGGTDLGVFGAHDNVYFGRVEDGVLESEFSGNLTEVCPTGVFTDKTHSERYNRKWDMQFSPSICHGCSSGCNISPGERYGELRRIENRYNGSVNQYFLCDRGRFGYGYVNREDRPRQPLLANGAKLSLDEALDKAADLLRGRNIVGIGSPRASLESNYALRELVGAEHFYSGIEAAELERIRLVLQVLKDSPLPVPNMRDIEDHDAVFVLGEDLTQTAARMALSLRQSVKGKAEDMADAMRVQPWLDAAVKNIGQHALNPLFIASLAETKLDDIAEECVHAAPDDLARIGFAVAHALDASAPAVEGLDAEALELAKRIADALLAAKRPLIIAGTSLGSKALIEAAANIAKALKLREKNGSISLIVPEANSLGLAMLGGESVDAALQAVIDGKADAIVVLENDLYTRTDKAKVDAALNATKVLIVADHQKTATSDRAHLVLPAASFAEGDGTLVSQEGRAQRFFQVFDPKYMDASILVHEGWRWLHALRATLLNQPIDWTQLDHVTAAVAASTPQLNRIVDAAPSAAFRIKGMKLAREPLRYSGRTAMRADISVHEPRTPQDKDTAFAFSMEGYSGSAEPRQQVPFAWSPGWNSPQAWNKFQDEVGGHIRAGDPGTRLIESTGDSLNWFASVPRAFNPAPGTWQVVPFFHLFGSEENSSKAAPVQERIPAAYVALAKSEADRLGVNDGAMLSLNVAGQTLRLPLRINEELGAGLVALPAGIAGIPPAIFGKSVDGLQEAAQ</sequence>
<dbReference type="InterPro" id="IPR050123">
    <property type="entry name" value="Prok_molybdopt-oxidoreductase"/>
</dbReference>
<evidence type="ECO:0000256" key="13">
    <source>
        <dbReference type="RuleBase" id="RU003525"/>
    </source>
</evidence>
<dbReference type="InterPro" id="IPR019574">
    <property type="entry name" value="NADH_UbQ_OxRdtase_Gsu_4Fe4S-bd"/>
</dbReference>
<evidence type="ECO:0000256" key="1">
    <source>
        <dbReference type="ARBA" id="ARBA00001966"/>
    </source>
</evidence>
<comment type="caution">
    <text evidence="17">The sequence shown here is derived from an EMBL/GenBank/DDBJ whole genome shotgun (WGS) entry which is preliminary data.</text>
</comment>
<dbReference type="PROSITE" id="PS00643">
    <property type="entry name" value="COMPLEX1_75K_3"/>
    <property type="match status" value="1"/>
</dbReference>
<dbReference type="SMART" id="SM00929">
    <property type="entry name" value="NADH-G_4Fe-4S_3"/>
    <property type="match status" value="1"/>
</dbReference>
<evidence type="ECO:0000256" key="5">
    <source>
        <dbReference type="ARBA" id="ARBA00022719"/>
    </source>
</evidence>
<organism evidence="17 18">
    <name type="scientific">Pseudomonas umsongensis</name>
    <dbReference type="NCBI Taxonomy" id="198618"/>
    <lineage>
        <taxon>Bacteria</taxon>
        <taxon>Pseudomonadati</taxon>
        <taxon>Pseudomonadota</taxon>
        <taxon>Gammaproteobacteria</taxon>
        <taxon>Pseudomonadales</taxon>
        <taxon>Pseudomonadaceae</taxon>
        <taxon>Pseudomonas</taxon>
    </lineage>
</organism>
<evidence type="ECO:0000256" key="11">
    <source>
        <dbReference type="ARBA" id="ARBA00026021"/>
    </source>
</evidence>
<evidence type="ECO:0000313" key="18">
    <source>
        <dbReference type="Proteomes" id="UP000215455"/>
    </source>
</evidence>
<feature type="domain" description="4Fe-4S Mo/W bis-MGD-type" evidence="15">
    <location>
        <begin position="221"/>
        <end position="277"/>
    </location>
</feature>
<evidence type="ECO:0000256" key="3">
    <source>
        <dbReference type="ARBA" id="ARBA00022485"/>
    </source>
</evidence>
<evidence type="ECO:0000256" key="4">
    <source>
        <dbReference type="ARBA" id="ARBA00022714"/>
    </source>
</evidence>
<dbReference type="Pfam" id="PF00384">
    <property type="entry name" value="Molybdopterin"/>
    <property type="match status" value="1"/>
</dbReference>
<dbReference type="NCBIfam" id="TIGR01973">
    <property type="entry name" value="NuoG"/>
    <property type="match status" value="1"/>
</dbReference>
<keyword evidence="5 13" id="KW-0874">Quinone</keyword>
<dbReference type="InterPro" id="IPR001041">
    <property type="entry name" value="2Fe-2S_ferredoxin-type"/>
</dbReference>
<dbReference type="EMBL" id="NIWU01000001">
    <property type="protein sequence ID" value="OXR35978.1"/>
    <property type="molecule type" value="Genomic_DNA"/>
</dbReference>
<comment type="subunit">
    <text evidence="11">Composed of 13 different subunits. Subunits NuoCD, E, F, and G constitute the peripheral sector of the complex.</text>
</comment>
<dbReference type="InterPro" id="IPR010228">
    <property type="entry name" value="NADH_UbQ_OxRdtase_Gsu"/>
</dbReference>
<dbReference type="InterPro" id="IPR054351">
    <property type="entry name" value="NADH_UbQ_OxRdtase_ferredoxin"/>
</dbReference>
<dbReference type="InterPro" id="IPR036010">
    <property type="entry name" value="2Fe-2S_ferredoxin-like_sf"/>
</dbReference>
<dbReference type="PANTHER" id="PTHR43105:SF10">
    <property type="entry name" value="NADH-QUINONE OXIDOREDUCTASE SUBUNIT G"/>
    <property type="match status" value="1"/>
</dbReference>
<dbReference type="PROSITE" id="PS51839">
    <property type="entry name" value="4FE4S_HC3"/>
    <property type="match status" value="1"/>
</dbReference>
<feature type="domain" description="2Fe-2S ferredoxin-type" evidence="14">
    <location>
        <begin position="1"/>
        <end position="83"/>
    </location>
</feature>
<keyword evidence="6 13" id="KW-0479">Metal-binding</keyword>
<comment type="cofactor">
    <cofactor evidence="1 13">
        <name>[4Fe-4S] cluster</name>
        <dbReference type="ChEBI" id="CHEBI:49883"/>
    </cofactor>
</comment>
<keyword evidence="8 13" id="KW-0408">Iron</keyword>
<feature type="domain" description="4Fe-4S His(Cys)3-ligated-type" evidence="16">
    <location>
        <begin position="83"/>
        <end position="122"/>
    </location>
</feature>
<proteinExistence type="inferred from homology"/>
<dbReference type="Gene3D" id="3.10.20.740">
    <property type="match status" value="1"/>
</dbReference>
<evidence type="ECO:0000313" key="17">
    <source>
        <dbReference type="EMBL" id="OXR35978.1"/>
    </source>
</evidence>
<dbReference type="GO" id="GO:0016491">
    <property type="term" value="F:oxidoreductase activity"/>
    <property type="evidence" value="ECO:0007669"/>
    <property type="project" value="UniProtKB-KW"/>
</dbReference>
<dbReference type="EC" id="7.1.1.-" evidence="13"/>
<dbReference type="PANTHER" id="PTHR43105">
    <property type="entry name" value="RESPIRATORY NITRATE REDUCTASE"/>
    <property type="match status" value="1"/>
</dbReference>
<dbReference type="InterPro" id="IPR006656">
    <property type="entry name" value="Mopterin_OxRdtase"/>
</dbReference>
<dbReference type="PROSITE" id="PS00641">
    <property type="entry name" value="COMPLEX1_75K_1"/>
    <property type="match status" value="1"/>
</dbReference>
<comment type="catalytic activity">
    <reaction evidence="12 13">
        <text>a quinone + NADH + 5 H(+)(in) = a quinol + NAD(+) + 4 H(+)(out)</text>
        <dbReference type="Rhea" id="RHEA:57888"/>
        <dbReference type="ChEBI" id="CHEBI:15378"/>
        <dbReference type="ChEBI" id="CHEBI:24646"/>
        <dbReference type="ChEBI" id="CHEBI:57540"/>
        <dbReference type="ChEBI" id="CHEBI:57945"/>
        <dbReference type="ChEBI" id="CHEBI:132124"/>
    </reaction>
</comment>
<dbReference type="CDD" id="cd00207">
    <property type="entry name" value="fer2"/>
    <property type="match status" value="1"/>
</dbReference>
<dbReference type="Pfam" id="PF10588">
    <property type="entry name" value="NADH-G_4Fe-4S_3"/>
    <property type="match status" value="1"/>
</dbReference>
<evidence type="ECO:0000259" key="14">
    <source>
        <dbReference type="PROSITE" id="PS51085"/>
    </source>
</evidence>
<protein>
    <recommendedName>
        <fullName evidence="13">NADH-quinone oxidoreductase</fullName>
        <ecNumber evidence="13">7.1.1.-</ecNumber>
    </recommendedName>
</protein>
<evidence type="ECO:0000256" key="2">
    <source>
        <dbReference type="ARBA" id="ARBA00005404"/>
    </source>
</evidence>
<dbReference type="PROSITE" id="PS51085">
    <property type="entry name" value="2FE2S_FER_2"/>
    <property type="match status" value="1"/>
</dbReference>
<accession>A0ABX4E2U2</accession>
<evidence type="ECO:0000256" key="8">
    <source>
        <dbReference type="ARBA" id="ARBA00023004"/>
    </source>
</evidence>
<dbReference type="SUPFAM" id="SSF53706">
    <property type="entry name" value="Formate dehydrogenase/DMSO reductase, domains 1-3"/>
    <property type="match status" value="1"/>
</dbReference>
<comment type="cofactor">
    <cofactor evidence="13">
        <name>[2Fe-2S] cluster</name>
        <dbReference type="ChEBI" id="CHEBI:190135"/>
    </cofactor>
    <text evidence="13">Binds 1 [2Fe-2S] cluster per subunit.</text>
</comment>
<dbReference type="Pfam" id="PF22117">
    <property type="entry name" value="Fer4_Nqo3"/>
    <property type="match status" value="1"/>
</dbReference>
<dbReference type="RefSeq" id="WP_020799544.1">
    <property type="nucleotide sequence ID" value="NZ_CP044409.1"/>
</dbReference>
<dbReference type="Gene3D" id="3.30.200.210">
    <property type="match status" value="1"/>
</dbReference>
<gene>
    <name evidence="17" type="ORF">PSUM_09000</name>
</gene>
<keyword evidence="9 13" id="KW-0411">Iron-sulfur</keyword>
<dbReference type="PROSITE" id="PS00642">
    <property type="entry name" value="COMPLEX1_75K_2"/>
    <property type="match status" value="1"/>
</dbReference>
<dbReference type="Gene3D" id="3.40.50.740">
    <property type="match status" value="1"/>
</dbReference>
<keyword evidence="10 13" id="KW-0520">NAD</keyword>
<keyword evidence="17" id="KW-0560">Oxidoreductase</keyword>
<dbReference type="CDD" id="cd02788">
    <property type="entry name" value="MopB_CT_NDH-1_NuoG2-N7"/>
    <property type="match status" value="1"/>
</dbReference>
<keyword evidence="7 13" id="KW-1278">Translocase</keyword>
<comment type="function">
    <text evidence="13">NDH-1 shuttles electrons from NADH, via FMN and iron-sulfur (Fe-S) centers, to quinones in the respiratory chain. Couples the redox reaction to proton translocation (for every two electrons transferred, four hydrogen ions are translocated across the cytoplasmic membrane), and thus conserves the redox energy in a proton gradient.</text>
</comment>
<dbReference type="Pfam" id="PF13510">
    <property type="entry name" value="Fer2_4"/>
    <property type="match status" value="1"/>
</dbReference>
<evidence type="ECO:0000256" key="7">
    <source>
        <dbReference type="ARBA" id="ARBA00022967"/>
    </source>
</evidence>
<keyword evidence="4 13" id="KW-0001">2Fe-2S</keyword>
<dbReference type="InterPro" id="IPR006963">
    <property type="entry name" value="Mopterin_OxRdtase_4Fe-4S_dom"/>
</dbReference>
<name>A0ABX4E2U2_9PSED</name>
<reference evidence="17 18" key="1">
    <citation type="submission" date="2017-06" db="EMBL/GenBank/DDBJ databases">
        <authorList>
            <person name="Furmanczyk E.M."/>
        </authorList>
    </citation>
    <scope>NUCLEOTIDE SEQUENCE [LARGE SCALE GENOMIC DNA]</scope>
    <source>
        <strain evidence="17 18">DSM 16611</strain>
    </source>
</reference>
<keyword evidence="3 13" id="KW-0004">4Fe-4S</keyword>
<dbReference type="CDD" id="cd02771">
    <property type="entry name" value="MopB_NDH-1_NuoG2-N7"/>
    <property type="match status" value="1"/>
</dbReference>
<dbReference type="InterPro" id="IPR000283">
    <property type="entry name" value="NADH_UbQ_OxRdtase_75kDa_su_CS"/>
</dbReference>
<evidence type="ECO:0000256" key="12">
    <source>
        <dbReference type="ARBA" id="ARBA00047712"/>
    </source>
</evidence>
<comment type="similarity">
    <text evidence="2 13">Belongs to the complex I 75 kDa subunit family.</text>
</comment>
<dbReference type="SUPFAM" id="SSF54292">
    <property type="entry name" value="2Fe-2S ferredoxin-like"/>
    <property type="match status" value="1"/>
</dbReference>
<dbReference type="Proteomes" id="UP000215455">
    <property type="component" value="Unassembled WGS sequence"/>
</dbReference>
<evidence type="ECO:0000259" key="15">
    <source>
        <dbReference type="PROSITE" id="PS51669"/>
    </source>
</evidence>
<dbReference type="Pfam" id="PF04879">
    <property type="entry name" value="Molybdop_Fe4S4"/>
    <property type="match status" value="1"/>
</dbReference>
<evidence type="ECO:0000259" key="16">
    <source>
        <dbReference type="PROSITE" id="PS51839"/>
    </source>
</evidence>
<evidence type="ECO:0000256" key="6">
    <source>
        <dbReference type="ARBA" id="ARBA00022723"/>
    </source>
</evidence>
<evidence type="ECO:0000256" key="10">
    <source>
        <dbReference type="ARBA" id="ARBA00023027"/>
    </source>
</evidence>
<evidence type="ECO:0000256" key="9">
    <source>
        <dbReference type="ARBA" id="ARBA00023014"/>
    </source>
</evidence>
<dbReference type="PROSITE" id="PS51669">
    <property type="entry name" value="4FE4S_MOW_BIS_MGD"/>
    <property type="match status" value="1"/>
</dbReference>
<keyword evidence="18" id="KW-1185">Reference proteome</keyword>